<accession>A0A1S4C3K3</accession>
<dbReference type="OrthoDB" id="1306334at2759"/>
<proteinExistence type="predicted"/>
<gene>
    <name evidence="2" type="primary">LOC107814797</name>
</gene>
<dbReference type="AlphaFoldDB" id="A0A1S4C3K3"/>
<sequence>MGTDTLNGWVVSLPDYMEFLRYKACKQTSSEIASVIQTCNSVTCVQSSSSESWVIDSGASDPISDISEVLPFPSFGDSITISHSSSSTTPTSPPTSPTPAPPPIAPSSPPRPTQPSTAPPLLTYHRRPRPSTGPADSRHAPDLANTADLSPLSQSIALRKGIRSTLNPNPHNVGLSYHRLTSPHYAFASSLSSVSTPTSTCEALSHPGW</sequence>
<feature type="region of interest" description="Disordered" evidence="1">
    <location>
        <begin position="80"/>
        <end position="148"/>
    </location>
</feature>
<organism evidence="2">
    <name type="scientific">Nicotiana tabacum</name>
    <name type="common">Common tobacco</name>
    <dbReference type="NCBI Taxonomy" id="4097"/>
    <lineage>
        <taxon>Eukaryota</taxon>
        <taxon>Viridiplantae</taxon>
        <taxon>Streptophyta</taxon>
        <taxon>Embryophyta</taxon>
        <taxon>Tracheophyta</taxon>
        <taxon>Spermatophyta</taxon>
        <taxon>Magnoliopsida</taxon>
        <taxon>eudicotyledons</taxon>
        <taxon>Gunneridae</taxon>
        <taxon>Pentapetalae</taxon>
        <taxon>asterids</taxon>
        <taxon>lamiids</taxon>
        <taxon>Solanales</taxon>
        <taxon>Solanaceae</taxon>
        <taxon>Nicotianoideae</taxon>
        <taxon>Nicotianeae</taxon>
        <taxon>Nicotiana</taxon>
    </lineage>
</organism>
<evidence type="ECO:0000313" key="2">
    <source>
        <dbReference type="RefSeq" id="XP_016495742.1"/>
    </source>
</evidence>
<dbReference type="RefSeq" id="XP_016495742.1">
    <property type="nucleotide sequence ID" value="XM_016640256.1"/>
</dbReference>
<dbReference type="PaxDb" id="4097-A0A1S4C3K3"/>
<name>A0A1S4C3K3_TOBAC</name>
<protein>
    <submittedName>
        <fullName evidence="2">Uncharacterized protein</fullName>
    </submittedName>
</protein>
<reference evidence="2" key="1">
    <citation type="submission" date="2025-08" db="UniProtKB">
        <authorList>
            <consortium name="RefSeq"/>
        </authorList>
    </citation>
    <scope>IDENTIFICATION</scope>
</reference>
<evidence type="ECO:0000256" key="1">
    <source>
        <dbReference type="SAM" id="MobiDB-lite"/>
    </source>
</evidence>
<feature type="compositionally biased region" description="Low complexity" evidence="1">
    <location>
        <begin position="80"/>
        <end position="90"/>
    </location>
</feature>
<dbReference type="KEGG" id="nta:107814797"/>
<feature type="compositionally biased region" description="Pro residues" evidence="1">
    <location>
        <begin position="91"/>
        <end position="113"/>
    </location>
</feature>